<evidence type="ECO:0000259" key="3">
    <source>
        <dbReference type="Pfam" id="PF21247"/>
    </source>
</evidence>
<dbReference type="InterPro" id="IPR038461">
    <property type="entry name" value="Schlafen_AlbA_2_dom_sf"/>
</dbReference>
<comment type="caution">
    <text evidence="4">The sequence shown here is derived from an EMBL/GenBank/DDBJ whole genome shotgun (WGS) entry which is preliminary data.</text>
</comment>
<dbReference type="RefSeq" id="WP_132870917.1">
    <property type="nucleotide sequence ID" value="NZ_SMGG01000003.1"/>
</dbReference>
<evidence type="ECO:0000313" key="4">
    <source>
        <dbReference type="EMBL" id="TCK61540.1"/>
    </source>
</evidence>
<dbReference type="Pfam" id="PF21247">
    <property type="entry name" value="Fic-like_C"/>
    <property type="match status" value="1"/>
</dbReference>
<dbReference type="Gene3D" id="3.30.565.60">
    <property type="match status" value="1"/>
</dbReference>
<keyword evidence="4" id="KW-0067">ATP-binding</keyword>
<dbReference type="Gene3D" id="3.30.950.30">
    <property type="entry name" value="Schlafen, AAA domain"/>
    <property type="match status" value="1"/>
</dbReference>
<dbReference type="PANTHER" id="PTHR30595:SF6">
    <property type="entry name" value="SCHLAFEN ALBA-2 DOMAIN-CONTAINING PROTEIN"/>
    <property type="match status" value="1"/>
</dbReference>
<evidence type="ECO:0000313" key="5">
    <source>
        <dbReference type="Proteomes" id="UP000294614"/>
    </source>
</evidence>
<dbReference type="GO" id="GO:0004386">
    <property type="term" value="F:helicase activity"/>
    <property type="evidence" value="ECO:0007669"/>
    <property type="project" value="UniProtKB-KW"/>
</dbReference>
<dbReference type="PANTHER" id="PTHR30595">
    <property type="entry name" value="GLPR-RELATED TRANSCRIPTIONAL REPRESSOR"/>
    <property type="match status" value="1"/>
</dbReference>
<feature type="domain" description="Filamentation induced by cAMP protein Fic-like C-terminal" evidence="3">
    <location>
        <begin position="415"/>
        <end position="475"/>
    </location>
</feature>
<feature type="compositionally biased region" description="Basic and acidic residues" evidence="1">
    <location>
        <begin position="473"/>
        <end position="487"/>
    </location>
</feature>
<dbReference type="InterPro" id="IPR007421">
    <property type="entry name" value="Schlafen_AlbA_2_dom"/>
</dbReference>
<dbReference type="OrthoDB" id="9789524at2"/>
<keyword evidence="4" id="KW-0347">Helicase</keyword>
<proteinExistence type="predicted"/>
<reference evidence="4 5" key="1">
    <citation type="submission" date="2019-03" db="EMBL/GenBank/DDBJ databases">
        <title>Genomic Encyclopedia of Type Strains, Phase IV (KMG-IV): sequencing the most valuable type-strain genomes for metagenomic binning, comparative biology and taxonomic classification.</title>
        <authorList>
            <person name="Goeker M."/>
        </authorList>
    </citation>
    <scope>NUCLEOTIDE SEQUENCE [LARGE SCALE GENOMIC DNA]</scope>
    <source>
        <strain evidence="4 5">DSM 24984</strain>
    </source>
</reference>
<keyword evidence="4" id="KW-0378">Hydrolase</keyword>
<feature type="domain" description="Schlafen AlbA-2" evidence="2">
    <location>
        <begin position="16"/>
        <end position="125"/>
    </location>
</feature>
<sequence>MISDIGIIKSLVENGEGLTVEFKESRISLNKDVYDTVCAFLNRHGGTILLGVDDNKNIVGVDKDCVQAIKETFVTTVNNPQKINPPTYLSVDPVEIDGKTVLHIYVPESSQVHRCGAKIFDRNEDGDLDITNNTDMVSRLYQRKQSSYSENKIFPYTGLEDIELSLLAKCRKTATIRRGDHPWKDMDDMDLLQSAQLYQIDRETGKSGLTLAGILLLGKHASVLSAVPHHRTDLILRKVNLDRYDDRDLVEVNLVESYDRILAFIAKHLPDPFYLEGTTNISLRDTIFREVASNILIHREYMNAFPAKLIIEKGLVRTENSNRPHGMGIINPASFTPYPKNPVIARFFRQIGLADELGSGVRNLMKYGKAYGGENPELIEGDIFKIIIKVPEFGGGKDSGDSAGQGTKLALSRHQVKILEMCLTESSISDLMSIEGRSDRTKFRNQVLKPLITAGLLEMTEPDKPTSSKQKYRATEKGKERLTTYRY</sequence>
<dbReference type="AlphaFoldDB" id="A0A4R1KBY7"/>
<dbReference type="InterPro" id="IPR049514">
    <property type="entry name" value="Fic-like_C"/>
</dbReference>
<evidence type="ECO:0000259" key="2">
    <source>
        <dbReference type="Pfam" id="PF04326"/>
    </source>
</evidence>
<gene>
    <name evidence="4" type="ORF">C8D98_0041</name>
</gene>
<keyword evidence="5" id="KW-1185">Reference proteome</keyword>
<keyword evidence="4" id="KW-0547">Nucleotide-binding</keyword>
<protein>
    <submittedName>
        <fullName evidence="4">ATP-dependent DNA helicase RecG</fullName>
    </submittedName>
</protein>
<dbReference type="InterPro" id="IPR038475">
    <property type="entry name" value="RecG_C_sf"/>
</dbReference>
<evidence type="ECO:0000256" key="1">
    <source>
        <dbReference type="SAM" id="MobiDB-lite"/>
    </source>
</evidence>
<feature type="region of interest" description="Disordered" evidence="1">
    <location>
        <begin position="460"/>
        <end position="487"/>
    </location>
</feature>
<dbReference type="EMBL" id="SMGG01000003">
    <property type="protein sequence ID" value="TCK61540.1"/>
    <property type="molecule type" value="Genomic_DNA"/>
</dbReference>
<organism evidence="4 5">
    <name type="scientific">Seleniivibrio woodruffii</name>
    <dbReference type="NCBI Taxonomy" id="1078050"/>
    <lineage>
        <taxon>Bacteria</taxon>
        <taxon>Pseudomonadati</taxon>
        <taxon>Deferribacterota</taxon>
        <taxon>Deferribacteres</taxon>
        <taxon>Deferribacterales</taxon>
        <taxon>Geovibrionaceae</taxon>
        <taxon>Seleniivibrio</taxon>
    </lineage>
</organism>
<name>A0A4R1KBY7_9BACT</name>
<dbReference type="Pfam" id="PF04326">
    <property type="entry name" value="SLFN_AlbA_2"/>
    <property type="match status" value="1"/>
</dbReference>
<dbReference type="Proteomes" id="UP000294614">
    <property type="component" value="Unassembled WGS sequence"/>
</dbReference>
<accession>A0A4R1KBY7</accession>